<feature type="domain" description="Glycoside hydrolase family 5" evidence="4">
    <location>
        <begin position="48"/>
        <end position="296"/>
    </location>
</feature>
<dbReference type="InterPro" id="IPR001547">
    <property type="entry name" value="Glyco_hydro_5"/>
</dbReference>
<dbReference type="GO" id="GO:0000272">
    <property type="term" value="P:polysaccharide catabolic process"/>
    <property type="evidence" value="ECO:0007669"/>
    <property type="project" value="InterPro"/>
</dbReference>
<organism evidence="5 6">
    <name type="scientific">Candidatus Avitreponema avistercoris</name>
    <dbReference type="NCBI Taxonomy" id="2840705"/>
    <lineage>
        <taxon>Bacteria</taxon>
        <taxon>Pseudomonadati</taxon>
        <taxon>Spirochaetota</taxon>
        <taxon>Spirochaetia</taxon>
        <taxon>Spirochaetales</taxon>
        <taxon>Candidatus Avitreponema</taxon>
    </lineage>
</organism>
<reference evidence="5" key="1">
    <citation type="submission" date="2020-10" db="EMBL/GenBank/DDBJ databases">
        <authorList>
            <person name="Gilroy R."/>
        </authorList>
    </citation>
    <scope>NUCLEOTIDE SEQUENCE</scope>
    <source>
        <strain evidence="5">B3-4054</strain>
    </source>
</reference>
<protein>
    <submittedName>
        <fullName evidence="5">Glycoside hydrolase family 5 protein</fullName>
    </submittedName>
</protein>
<accession>A0A9D9ELM6</accession>
<evidence type="ECO:0000313" key="5">
    <source>
        <dbReference type="EMBL" id="MBO8449764.1"/>
    </source>
</evidence>
<dbReference type="InterPro" id="IPR017853">
    <property type="entry name" value="GH"/>
</dbReference>
<comment type="similarity">
    <text evidence="3">Belongs to the glycosyl hydrolase 5 (cellulase A) family.</text>
</comment>
<dbReference type="GO" id="GO:0004553">
    <property type="term" value="F:hydrolase activity, hydrolyzing O-glycosyl compounds"/>
    <property type="evidence" value="ECO:0007669"/>
    <property type="project" value="InterPro"/>
</dbReference>
<evidence type="ECO:0000256" key="2">
    <source>
        <dbReference type="ARBA" id="ARBA00023295"/>
    </source>
</evidence>
<evidence type="ECO:0000259" key="4">
    <source>
        <dbReference type="Pfam" id="PF00150"/>
    </source>
</evidence>
<evidence type="ECO:0000313" key="6">
    <source>
        <dbReference type="Proteomes" id="UP000823616"/>
    </source>
</evidence>
<dbReference type="Pfam" id="PF00150">
    <property type="entry name" value="Cellulase"/>
    <property type="match status" value="1"/>
</dbReference>
<dbReference type="SUPFAM" id="SSF51445">
    <property type="entry name" value="(Trans)glycosidases"/>
    <property type="match status" value="1"/>
</dbReference>
<name>A0A9D9ELM6_9SPIR</name>
<dbReference type="EMBL" id="JADIMS010000027">
    <property type="protein sequence ID" value="MBO8449764.1"/>
    <property type="molecule type" value="Genomic_DNA"/>
</dbReference>
<comment type="caution">
    <text evidence="5">The sequence shown here is derived from an EMBL/GenBank/DDBJ whole genome shotgun (WGS) entry which is preliminary data.</text>
</comment>
<dbReference type="PANTHER" id="PTHR34142">
    <property type="entry name" value="ENDO-BETA-1,4-GLUCANASE A"/>
    <property type="match status" value="1"/>
</dbReference>
<proteinExistence type="inferred from homology"/>
<dbReference type="Gene3D" id="3.20.20.80">
    <property type="entry name" value="Glycosidases"/>
    <property type="match status" value="1"/>
</dbReference>
<keyword evidence="1 3" id="KW-0378">Hydrolase</keyword>
<sequence>MILAAVLMSGGILVSCAEKDPDTRLAVEDGIPVADRYGALQVIGTDLCDSAGNPVQLRGMSSHGLQWYGRYANENVLRWLRDDWNVQVWRAAMYLTQGGYISGKALKFKVIESIEAAEKLGMYVIVDWHVLGDRDPRLYQDEAVAFFSEIAEKYGHLPHVIYEICNEPNGEDVTWSGAIKPYAETVIAAIRAHDPDNIIIVGTPTWSRDVDQAALDPLSGSNLMYTLHFYAGSHGRELQEKAVAALEAGLPLFVTEWGTTRETGDGGVFEKESVQWLSFLKKHNISWVNWSVNNKGEDSGVLKAFADKAAQGGWTEEDLSPSGIFMRSVLRLERKIR</sequence>
<dbReference type="InterPro" id="IPR018087">
    <property type="entry name" value="Glyco_hydro_5_CS"/>
</dbReference>
<evidence type="ECO:0000256" key="3">
    <source>
        <dbReference type="RuleBase" id="RU361153"/>
    </source>
</evidence>
<dbReference type="AlphaFoldDB" id="A0A9D9ELM6"/>
<dbReference type="PANTHER" id="PTHR34142:SF1">
    <property type="entry name" value="GLYCOSIDE HYDROLASE FAMILY 5 DOMAIN-CONTAINING PROTEIN"/>
    <property type="match status" value="1"/>
</dbReference>
<gene>
    <name evidence="5" type="ORF">IAA96_01510</name>
</gene>
<reference evidence="5" key="2">
    <citation type="journal article" date="2021" name="PeerJ">
        <title>Extensive microbial diversity within the chicken gut microbiome revealed by metagenomics and culture.</title>
        <authorList>
            <person name="Gilroy R."/>
            <person name="Ravi A."/>
            <person name="Getino M."/>
            <person name="Pursley I."/>
            <person name="Horton D.L."/>
            <person name="Alikhan N.F."/>
            <person name="Baker D."/>
            <person name="Gharbi K."/>
            <person name="Hall N."/>
            <person name="Watson M."/>
            <person name="Adriaenssens E.M."/>
            <person name="Foster-Nyarko E."/>
            <person name="Jarju S."/>
            <person name="Secka A."/>
            <person name="Antonio M."/>
            <person name="Oren A."/>
            <person name="Chaudhuri R.R."/>
            <person name="La Ragione R."/>
            <person name="Hildebrand F."/>
            <person name="Pallen M.J."/>
        </authorList>
    </citation>
    <scope>NUCLEOTIDE SEQUENCE</scope>
    <source>
        <strain evidence="5">B3-4054</strain>
    </source>
</reference>
<keyword evidence="2 3" id="KW-0326">Glycosidase</keyword>
<evidence type="ECO:0000256" key="1">
    <source>
        <dbReference type="ARBA" id="ARBA00022801"/>
    </source>
</evidence>
<dbReference type="Proteomes" id="UP000823616">
    <property type="component" value="Unassembled WGS sequence"/>
</dbReference>
<dbReference type="PROSITE" id="PS00659">
    <property type="entry name" value="GLYCOSYL_HYDROL_F5"/>
    <property type="match status" value="1"/>
</dbReference>